<dbReference type="PANTHER" id="PTHR42794:SF1">
    <property type="entry name" value="HEMIN IMPORT ATP-BINDING PROTEIN HMUV"/>
    <property type="match status" value="1"/>
</dbReference>
<dbReference type="InterPro" id="IPR027417">
    <property type="entry name" value="P-loop_NTPase"/>
</dbReference>
<keyword evidence="2" id="KW-0547">Nucleotide-binding</keyword>
<keyword evidence="8" id="KW-1185">Reference proteome</keyword>
<dbReference type="Proteomes" id="UP000229498">
    <property type="component" value="Unassembled WGS sequence"/>
</dbReference>
<dbReference type="AlphaFoldDB" id="A0A2M9FVL2"/>
<dbReference type="SMART" id="SM00382">
    <property type="entry name" value="AAA"/>
    <property type="match status" value="1"/>
</dbReference>
<dbReference type="GO" id="GO:0005524">
    <property type="term" value="F:ATP binding"/>
    <property type="evidence" value="ECO:0007669"/>
    <property type="project" value="UniProtKB-KW"/>
</dbReference>
<evidence type="ECO:0000256" key="5">
    <source>
        <dbReference type="ARBA" id="ARBA00037066"/>
    </source>
</evidence>
<dbReference type="Pfam" id="PF00005">
    <property type="entry name" value="ABC_tran"/>
    <property type="match status" value="1"/>
</dbReference>
<dbReference type="SUPFAM" id="SSF52540">
    <property type="entry name" value="P-loop containing nucleoside triphosphate hydrolases"/>
    <property type="match status" value="1"/>
</dbReference>
<name>A0A2M9FVL2_9PROT</name>
<reference evidence="7 8" key="1">
    <citation type="submission" date="2017-11" db="EMBL/GenBank/DDBJ databases">
        <title>Draft genome sequence of Rhizobiales bacterium SY3-13.</title>
        <authorList>
            <person name="Sun C."/>
        </authorList>
    </citation>
    <scope>NUCLEOTIDE SEQUENCE [LARGE SCALE GENOMIC DNA]</scope>
    <source>
        <strain evidence="7 8">SY3-13</strain>
    </source>
</reference>
<comment type="caution">
    <text evidence="7">The sequence shown here is derived from an EMBL/GenBank/DDBJ whole genome shotgun (WGS) entry which is preliminary data.</text>
</comment>
<organism evidence="7 8">
    <name type="scientific">Minwuia thermotolerans</name>
    <dbReference type="NCBI Taxonomy" id="2056226"/>
    <lineage>
        <taxon>Bacteria</taxon>
        <taxon>Pseudomonadati</taxon>
        <taxon>Pseudomonadota</taxon>
        <taxon>Alphaproteobacteria</taxon>
        <taxon>Minwuiales</taxon>
        <taxon>Minwuiaceae</taxon>
        <taxon>Minwuia</taxon>
    </lineage>
</organism>
<evidence type="ECO:0000259" key="6">
    <source>
        <dbReference type="PROSITE" id="PS50893"/>
    </source>
</evidence>
<accession>A0A2M9FVL2</accession>
<evidence type="ECO:0000313" key="8">
    <source>
        <dbReference type="Proteomes" id="UP000229498"/>
    </source>
</evidence>
<sequence>MLTARDITVVRQNRKLLDGVSLRLDGGSLLAVVGPNGAGKSTLIRCLSGDMSPEDGVAELDGRPIGSYAAADLARRRAVVGQEQHLAFGFSVMEVVLLGRIAHAGRSGRDDDLSAAAAAIGAMGLEALAERDFRTLSGGEKQRCHLARALAQLWPFAGAAAEGKVLVLDEPTNNLDLRHQYSLMDQVRRMADSGLGVIAVLHDLNLALRYADRVAVLCDGRLAGWGPPSEAMSGALLSEVFGLELRRVESPDGPPLIVPAAQFADAV</sequence>
<keyword evidence="4" id="KW-1278">Translocase</keyword>
<comment type="function">
    <text evidence="5">Part of the ABC transporter complex HmuTUV involved in hemin import. Responsible for energy coupling to the transport system.</text>
</comment>
<dbReference type="EMBL" id="PHIG01000063">
    <property type="protein sequence ID" value="PJK27515.1"/>
    <property type="molecule type" value="Genomic_DNA"/>
</dbReference>
<evidence type="ECO:0000256" key="1">
    <source>
        <dbReference type="ARBA" id="ARBA00022448"/>
    </source>
</evidence>
<dbReference type="PROSITE" id="PS50893">
    <property type="entry name" value="ABC_TRANSPORTER_2"/>
    <property type="match status" value="1"/>
</dbReference>
<dbReference type="OrthoDB" id="9810077at2"/>
<proteinExistence type="predicted"/>
<dbReference type="GO" id="GO:0016887">
    <property type="term" value="F:ATP hydrolysis activity"/>
    <property type="evidence" value="ECO:0007669"/>
    <property type="project" value="InterPro"/>
</dbReference>
<evidence type="ECO:0000313" key="7">
    <source>
        <dbReference type="EMBL" id="PJK27515.1"/>
    </source>
</evidence>
<dbReference type="CDD" id="cd03214">
    <property type="entry name" value="ABC_Iron-Siderophores_B12_Hemin"/>
    <property type="match status" value="1"/>
</dbReference>
<dbReference type="InterPro" id="IPR003439">
    <property type="entry name" value="ABC_transporter-like_ATP-bd"/>
</dbReference>
<evidence type="ECO:0000256" key="2">
    <source>
        <dbReference type="ARBA" id="ARBA00022741"/>
    </source>
</evidence>
<protein>
    <submittedName>
        <fullName evidence="7">Heme ABC transporter ATP-binding protein</fullName>
    </submittedName>
</protein>
<dbReference type="NCBIfam" id="NF010068">
    <property type="entry name" value="PRK13548.1"/>
    <property type="match status" value="1"/>
</dbReference>
<keyword evidence="3 7" id="KW-0067">ATP-binding</keyword>
<evidence type="ECO:0000256" key="4">
    <source>
        <dbReference type="ARBA" id="ARBA00022967"/>
    </source>
</evidence>
<dbReference type="Gene3D" id="3.40.50.300">
    <property type="entry name" value="P-loop containing nucleotide triphosphate hydrolases"/>
    <property type="match status" value="1"/>
</dbReference>
<gene>
    <name evidence="7" type="ORF">CVT23_21600</name>
</gene>
<dbReference type="PANTHER" id="PTHR42794">
    <property type="entry name" value="HEMIN IMPORT ATP-BINDING PROTEIN HMUV"/>
    <property type="match status" value="1"/>
</dbReference>
<feature type="domain" description="ABC transporter" evidence="6">
    <location>
        <begin position="2"/>
        <end position="244"/>
    </location>
</feature>
<evidence type="ECO:0000256" key="3">
    <source>
        <dbReference type="ARBA" id="ARBA00022840"/>
    </source>
</evidence>
<dbReference type="InterPro" id="IPR003593">
    <property type="entry name" value="AAA+_ATPase"/>
</dbReference>
<dbReference type="RefSeq" id="WP_109795228.1">
    <property type="nucleotide sequence ID" value="NZ_PHIG01000063.1"/>
</dbReference>
<keyword evidence="1" id="KW-0813">Transport</keyword>